<dbReference type="EMBL" id="JADAZL010000001">
    <property type="protein sequence ID" value="MBE2163707.1"/>
    <property type="molecule type" value="Genomic_DNA"/>
</dbReference>
<gene>
    <name evidence="1" type="ORF">IIQ43_04045</name>
</gene>
<dbReference type="Proteomes" id="UP000619170">
    <property type="component" value="Unassembled WGS sequence"/>
</dbReference>
<protein>
    <submittedName>
        <fullName evidence="1">Uncharacterized protein</fullName>
    </submittedName>
</protein>
<organism evidence="1 2">
    <name type="scientific">Acinetobacter oleivorans</name>
    <dbReference type="NCBI Taxonomy" id="1148157"/>
    <lineage>
        <taxon>Bacteria</taxon>
        <taxon>Pseudomonadati</taxon>
        <taxon>Pseudomonadota</taxon>
        <taxon>Gammaproteobacteria</taxon>
        <taxon>Moraxellales</taxon>
        <taxon>Moraxellaceae</taxon>
        <taxon>Acinetobacter</taxon>
    </lineage>
</organism>
<evidence type="ECO:0000313" key="2">
    <source>
        <dbReference type="Proteomes" id="UP000619170"/>
    </source>
</evidence>
<comment type="caution">
    <text evidence="1">The sequence shown here is derived from an EMBL/GenBank/DDBJ whole genome shotgun (WGS) entry which is preliminary data.</text>
</comment>
<reference evidence="2" key="2">
    <citation type="submission" date="2023-07" db="EMBL/GenBank/DDBJ databases">
        <title>Acinetobacter oleivorans assembled AC1583.</title>
        <authorList>
            <person name="Yeo C.C."/>
        </authorList>
    </citation>
    <scope>NUCLEOTIDE SEQUENCE [LARGE SCALE GENOMIC DNA]</scope>
    <source>
        <strain evidence="2">AC1583</strain>
    </source>
</reference>
<name>A0ABR9NH55_9GAMM</name>
<accession>A0ABR9NH55</accession>
<dbReference type="RefSeq" id="WP_192833684.1">
    <property type="nucleotide sequence ID" value="NZ_JADAZL010000001.1"/>
</dbReference>
<evidence type="ECO:0000313" key="1">
    <source>
        <dbReference type="EMBL" id="MBE2163707.1"/>
    </source>
</evidence>
<keyword evidence="2" id="KW-1185">Reference proteome</keyword>
<reference evidence="1 2" key="1">
    <citation type="submission" date="2020-10" db="EMBL/GenBank/DDBJ databases">
        <authorList>
            <person name="Mohd Rani F."/>
        </authorList>
    </citation>
    <scope>NUCLEOTIDE SEQUENCE [LARGE SCALE GENOMIC DNA]</scope>
    <source>
        <strain evidence="1 2">AC1583</strain>
    </source>
</reference>
<sequence>MGEEESKRDGLKSNSPIRRKSYTVNFSDEFNYLYNYVYSESKLDLIDDFIEHYEKHGLSGWKGKISSSANVPSYYKNHVERSEYARQFDLWHVHIGLPTWQSYTDIPYCTSDQVIHFQKHGRYEITLLTISTHNPMDLPPLDMLKKL</sequence>
<proteinExistence type="predicted"/>